<keyword evidence="11" id="KW-0862">Zinc</keyword>
<evidence type="ECO:0000256" key="17">
    <source>
        <dbReference type="ARBA" id="ARBA00023288"/>
    </source>
</evidence>
<evidence type="ECO:0000256" key="7">
    <source>
        <dbReference type="ARBA" id="ARBA00022622"/>
    </source>
</evidence>
<evidence type="ECO:0000256" key="14">
    <source>
        <dbReference type="ARBA" id="ARBA00023136"/>
    </source>
</evidence>
<keyword evidence="5" id="KW-1003">Cell membrane</keyword>
<comment type="cofactor">
    <cofactor evidence="1">
        <name>Zn(2+)</name>
        <dbReference type="ChEBI" id="CHEBI:29105"/>
    </cofactor>
</comment>
<evidence type="ECO:0000256" key="26">
    <source>
        <dbReference type="ARBA" id="ARBA00047779"/>
    </source>
</evidence>
<evidence type="ECO:0000256" key="16">
    <source>
        <dbReference type="ARBA" id="ARBA00023180"/>
    </source>
</evidence>
<evidence type="ECO:0000256" key="4">
    <source>
        <dbReference type="ARBA" id="ARBA00012318"/>
    </source>
</evidence>
<evidence type="ECO:0000256" key="5">
    <source>
        <dbReference type="ARBA" id="ARBA00022475"/>
    </source>
</evidence>
<evidence type="ECO:0000256" key="19">
    <source>
        <dbReference type="ARBA" id="ARBA00032556"/>
    </source>
</evidence>
<keyword evidence="7" id="KW-0336">GPI-anchor</keyword>
<comment type="subcellular location">
    <subcellularLocation>
        <location evidence="2">Cell membrane</location>
        <topology evidence="2">Lipid-anchor</topology>
        <topology evidence="2">GPI-anchor</topology>
    </subcellularLocation>
</comment>
<evidence type="ECO:0000256" key="24">
    <source>
        <dbReference type="ARBA" id="ARBA00047494"/>
    </source>
</evidence>
<comment type="catalytic activity">
    <reaction evidence="31">
        <text>1-(5Z,8Z,11Z,14Z-eicosatetraenoyl)-sn-glycero-3-phosphocholine + H2O = 1-(5Z,8Z,11Z,14Z-eicosatetraenoyl)-sn-glycerol + phosphocholine + H(+)</text>
        <dbReference type="Rhea" id="RHEA:41003"/>
        <dbReference type="ChEBI" id="CHEBI:15377"/>
        <dbReference type="ChEBI" id="CHEBI:15378"/>
        <dbReference type="ChEBI" id="CHEBI:34071"/>
        <dbReference type="ChEBI" id="CHEBI:74344"/>
        <dbReference type="ChEBI" id="CHEBI:295975"/>
    </reaction>
    <physiologicalReaction direction="left-to-right" evidence="31">
        <dbReference type="Rhea" id="RHEA:41004"/>
    </physiologicalReaction>
</comment>
<evidence type="ECO:0000256" key="21">
    <source>
        <dbReference type="ARBA" id="ARBA00047290"/>
    </source>
</evidence>
<keyword evidence="12" id="KW-0442">Lipid degradation</keyword>
<evidence type="ECO:0000256" key="9">
    <source>
        <dbReference type="ARBA" id="ARBA00022729"/>
    </source>
</evidence>
<dbReference type="InterPro" id="IPR002591">
    <property type="entry name" value="Phosphodiest/P_Trfase"/>
</dbReference>
<evidence type="ECO:0000256" key="13">
    <source>
        <dbReference type="ARBA" id="ARBA00023098"/>
    </source>
</evidence>
<dbReference type="GeneID" id="106177038"/>
<dbReference type="GO" id="GO:0098552">
    <property type="term" value="C:side of membrane"/>
    <property type="evidence" value="ECO:0007669"/>
    <property type="project" value="UniProtKB-KW"/>
</dbReference>
<evidence type="ECO:0000313" key="33">
    <source>
        <dbReference type="Proteomes" id="UP000085678"/>
    </source>
</evidence>
<evidence type="ECO:0000256" key="11">
    <source>
        <dbReference type="ARBA" id="ARBA00022833"/>
    </source>
</evidence>
<dbReference type="Gene3D" id="3.40.720.10">
    <property type="entry name" value="Alkaline Phosphatase, subunit A"/>
    <property type="match status" value="1"/>
</dbReference>
<keyword evidence="8" id="KW-0479">Metal-binding</keyword>
<evidence type="ECO:0000256" key="10">
    <source>
        <dbReference type="ARBA" id="ARBA00022801"/>
    </source>
</evidence>
<keyword evidence="17" id="KW-0449">Lipoprotein</keyword>
<dbReference type="EC" id="3.1.4.38" evidence="4"/>
<comment type="catalytic activity">
    <reaction evidence="22">
        <text>1-(9Z-octadecenoyl)-sn-glycero-3-phosphocholine + H2O = 1-(9Z-octadecenoyl)-sn-glycerol + phosphocholine + H(+)</text>
        <dbReference type="Rhea" id="RHEA:41091"/>
        <dbReference type="ChEBI" id="CHEBI:15377"/>
        <dbReference type="ChEBI" id="CHEBI:15378"/>
        <dbReference type="ChEBI" id="CHEBI:28610"/>
        <dbReference type="ChEBI" id="CHEBI:75757"/>
        <dbReference type="ChEBI" id="CHEBI:295975"/>
    </reaction>
    <physiologicalReaction direction="left-to-right" evidence="22">
        <dbReference type="Rhea" id="RHEA:41092"/>
    </physiologicalReaction>
</comment>
<evidence type="ECO:0000256" key="15">
    <source>
        <dbReference type="ARBA" id="ARBA00023157"/>
    </source>
</evidence>
<evidence type="ECO:0000256" key="31">
    <source>
        <dbReference type="ARBA" id="ARBA00049320"/>
    </source>
</evidence>
<dbReference type="InterPro" id="IPR017850">
    <property type="entry name" value="Alkaline_phosphatase_core_sf"/>
</dbReference>
<keyword evidence="14 32" id="KW-0472">Membrane</keyword>
<evidence type="ECO:0000256" key="2">
    <source>
        <dbReference type="ARBA" id="ARBA00004609"/>
    </source>
</evidence>
<evidence type="ECO:0000256" key="23">
    <source>
        <dbReference type="ARBA" id="ARBA00047482"/>
    </source>
</evidence>
<proteinExistence type="inferred from homology"/>
<comment type="catalytic activity">
    <reaction evidence="29">
        <text>sn-glycerol 3-phosphocholine + H2O = phosphocholine + glycerol + H(+)</text>
        <dbReference type="Rhea" id="RHEA:19545"/>
        <dbReference type="ChEBI" id="CHEBI:15377"/>
        <dbReference type="ChEBI" id="CHEBI:15378"/>
        <dbReference type="ChEBI" id="CHEBI:16870"/>
        <dbReference type="ChEBI" id="CHEBI:17754"/>
        <dbReference type="ChEBI" id="CHEBI:295975"/>
        <dbReference type="EC" id="3.1.4.38"/>
    </reaction>
    <physiologicalReaction direction="left-to-right" evidence="29">
        <dbReference type="Rhea" id="RHEA:19546"/>
    </physiologicalReaction>
</comment>
<evidence type="ECO:0000256" key="12">
    <source>
        <dbReference type="ARBA" id="ARBA00022963"/>
    </source>
</evidence>
<keyword evidence="9" id="KW-0732">Signal</keyword>
<comment type="catalytic activity">
    <reaction evidence="30">
        <text>1-(9Z,12Z)-octadecadienoyl-sn-glycero-3-phosphocholine + H2O = 1-(9Z,12Z-octadecadienoyl)-sn-glycerol + phosphocholine + H(+)</text>
        <dbReference type="Rhea" id="RHEA:41115"/>
        <dbReference type="ChEBI" id="CHEBI:15377"/>
        <dbReference type="ChEBI" id="CHEBI:15378"/>
        <dbReference type="ChEBI" id="CHEBI:28733"/>
        <dbReference type="ChEBI" id="CHEBI:75561"/>
        <dbReference type="ChEBI" id="CHEBI:295975"/>
    </reaction>
    <physiologicalReaction direction="left-to-right" evidence="30">
        <dbReference type="Rhea" id="RHEA:41116"/>
    </physiologicalReaction>
</comment>
<gene>
    <name evidence="34" type="primary">LOC106177038</name>
</gene>
<evidence type="ECO:0000313" key="34">
    <source>
        <dbReference type="RefSeq" id="XP_013415126.2"/>
    </source>
</evidence>
<sequence length="542" mass="61313">MASSERWRLLVFQFLCITCSLRVTLSANKLLLLLVDGMRWDYADRENLSAFKQIEMQGARATKMRPNFPSSSYPNYYSIMTGLHCENHGIVSNCMYDAHKNETFDMGRNPESHDSIWWEDAEPLWIGAVRQLSLFIWYRFKFVQYTYTFDLCAHNFCFKQRKKSFLLSWPTCNVSIHGRKPSVCREYSAEPLQNGASLKEDLKEAVASLRNNSADFVGVFFGSVDHLGHLYGPNGTKLNSILKELDGAVAELLNITSDMRETLNIIILADHGMTSFTKAINLTERMDLSDLVSFPIKGSLDVGANVEIWPEIHVDPAELVNKLNNDSWGERNFTAYLKKDIPERFFYKNHRRIAPVVVMADIGYYINSFASPNLPTFNDTDEHNKTVVRNLGGYHGYDNTESDMHAIFYAIGPNFNANSKVDLINNTDVYQVMCKILGIEAAANNGSWAAMRTLTMFDQLTTSTSPPESTTSSVSSTLSPTLHPQSGGVNAGFVILGLLIVVVLVIVGVCICKKYRKREYDDLAYLKNDFSFSRTEYTDRDL</sequence>
<comment type="catalytic activity">
    <reaction evidence="27">
        <text>1-hexadecanoyl-sn-glycero-3-phosphocholine + H2O = 1-hexadecanoyl-sn-glycerol + phosphocholine + H(+)</text>
        <dbReference type="Rhea" id="RHEA:41119"/>
        <dbReference type="ChEBI" id="CHEBI:15377"/>
        <dbReference type="ChEBI" id="CHEBI:15378"/>
        <dbReference type="ChEBI" id="CHEBI:72998"/>
        <dbReference type="ChEBI" id="CHEBI:75542"/>
        <dbReference type="ChEBI" id="CHEBI:295975"/>
    </reaction>
    <physiologicalReaction direction="left-to-right" evidence="27">
        <dbReference type="Rhea" id="RHEA:41120"/>
    </physiologicalReaction>
</comment>
<dbReference type="GO" id="GO:0046872">
    <property type="term" value="F:metal ion binding"/>
    <property type="evidence" value="ECO:0007669"/>
    <property type="project" value="UniProtKB-KW"/>
</dbReference>
<evidence type="ECO:0000256" key="27">
    <source>
        <dbReference type="ARBA" id="ARBA00048209"/>
    </source>
</evidence>
<keyword evidence="32" id="KW-1133">Transmembrane helix</keyword>
<dbReference type="PANTHER" id="PTHR10151">
    <property type="entry name" value="ECTONUCLEOTIDE PYROPHOSPHATASE/PHOSPHODIESTERASE"/>
    <property type="match status" value="1"/>
</dbReference>
<evidence type="ECO:0000256" key="20">
    <source>
        <dbReference type="ARBA" id="ARBA00046203"/>
    </source>
</evidence>
<comment type="catalytic activity">
    <reaction evidence="23">
        <text>glycero-2-phosphocholine + H2O = phosphocholine + glycerol + H(+)</text>
        <dbReference type="Rhea" id="RHEA:61684"/>
        <dbReference type="ChEBI" id="CHEBI:15377"/>
        <dbReference type="ChEBI" id="CHEBI:15378"/>
        <dbReference type="ChEBI" id="CHEBI:17754"/>
        <dbReference type="ChEBI" id="CHEBI:144950"/>
        <dbReference type="ChEBI" id="CHEBI:295975"/>
    </reaction>
    <physiologicalReaction direction="left-to-right" evidence="23">
        <dbReference type="Rhea" id="RHEA:61685"/>
    </physiologicalReaction>
</comment>
<evidence type="ECO:0000256" key="1">
    <source>
        <dbReference type="ARBA" id="ARBA00001947"/>
    </source>
</evidence>
<accession>A0A1S3JYM2</accession>
<evidence type="ECO:0000256" key="18">
    <source>
        <dbReference type="ARBA" id="ARBA00031167"/>
    </source>
</evidence>
<evidence type="ECO:0000256" key="25">
    <source>
        <dbReference type="ARBA" id="ARBA00047600"/>
    </source>
</evidence>
<evidence type="ECO:0000256" key="8">
    <source>
        <dbReference type="ARBA" id="ARBA00022723"/>
    </source>
</evidence>
<comment type="catalytic activity">
    <reaction evidence="25">
        <text>a 1-acyl-sn-glycero-3-phosphocholine + H2O = a 1-acyl-sn-glycerol + phosphocholine + H(+)</text>
        <dbReference type="Rhea" id="RHEA:44720"/>
        <dbReference type="ChEBI" id="CHEBI:15377"/>
        <dbReference type="ChEBI" id="CHEBI:15378"/>
        <dbReference type="ChEBI" id="CHEBI:58168"/>
        <dbReference type="ChEBI" id="CHEBI:64683"/>
        <dbReference type="ChEBI" id="CHEBI:295975"/>
    </reaction>
    <physiologicalReaction direction="left-to-right" evidence="25">
        <dbReference type="Rhea" id="RHEA:44721"/>
    </physiologicalReaction>
</comment>
<comment type="catalytic activity">
    <reaction evidence="21">
        <text>1-dodecanoyl-sn-glycero-3-phosphocholine + H2O = 1-dodecanoyl-sn-glycerol + phosphocholine + H(+)</text>
        <dbReference type="Rhea" id="RHEA:41127"/>
        <dbReference type="ChEBI" id="CHEBI:15377"/>
        <dbReference type="ChEBI" id="CHEBI:15378"/>
        <dbReference type="ChEBI" id="CHEBI:74966"/>
        <dbReference type="ChEBI" id="CHEBI:75529"/>
        <dbReference type="ChEBI" id="CHEBI:295975"/>
    </reaction>
    <physiologicalReaction direction="left-to-right" evidence="21">
        <dbReference type="Rhea" id="RHEA:41128"/>
    </physiologicalReaction>
</comment>
<dbReference type="RefSeq" id="XP_013415126.2">
    <property type="nucleotide sequence ID" value="XM_013559672.2"/>
</dbReference>
<keyword evidence="15" id="KW-1015">Disulfide bond</keyword>
<dbReference type="Pfam" id="PF01663">
    <property type="entry name" value="Phosphodiest"/>
    <property type="match status" value="1"/>
</dbReference>
<keyword evidence="33" id="KW-1185">Reference proteome</keyword>
<organism evidence="33 34">
    <name type="scientific">Lingula anatina</name>
    <name type="common">Brachiopod</name>
    <name type="synonym">Lingula unguis</name>
    <dbReference type="NCBI Taxonomy" id="7574"/>
    <lineage>
        <taxon>Eukaryota</taxon>
        <taxon>Metazoa</taxon>
        <taxon>Spiralia</taxon>
        <taxon>Lophotrochozoa</taxon>
        <taxon>Brachiopoda</taxon>
        <taxon>Linguliformea</taxon>
        <taxon>Lingulata</taxon>
        <taxon>Lingulida</taxon>
        <taxon>Linguloidea</taxon>
        <taxon>Lingulidae</taxon>
        <taxon>Lingula</taxon>
    </lineage>
</organism>
<comment type="similarity">
    <text evidence="3">Belongs to the nucleotide pyrophosphatase/phosphodiesterase family.</text>
</comment>
<evidence type="ECO:0000256" key="29">
    <source>
        <dbReference type="ARBA" id="ARBA00048703"/>
    </source>
</evidence>
<comment type="catalytic activity">
    <reaction evidence="26">
        <text>1-tetradecanoyl-sn-glycero-3-phosphocholine + H2O = 1-tetradecanoyl-sn-glycerol + phosphocholine + H(+)</text>
        <dbReference type="Rhea" id="RHEA:40999"/>
        <dbReference type="ChEBI" id="CHEBI:15377"/>
        <dbReference type="ChEBI" id="CHEBI:15378"/>
        <dbReference type="ChEBI" id="CHEBI:64489"/>
        <dbReference type="ChEBI" id="CHEBI:75536"/>
        <dbReference type="ChEBI" id="CHEBI:295975"/>
    </reaction>
    <physiologicalReaction direction="left-to-right" evidence="26">
        <dbReference type="Rhea" id="RHEA:41000"/>
    </physiologicalReaction>
</comment>
<evidence type="ECO:0000256" key="22">
    <source>
        <dbReference type="ARBA" id="ARBA00047322"/>
    </source>
</evidence>
<evidence type="ECO:0000256" key="30">
    <source>
        <dbReference type="ARBA" id="ARBA00049092"/>
    </source>
</evidence>
<evidence type="ECO:0000256" key="28">
    <source>
        <dbReference type="ARBA" id="ARBA00048234"/>
    </source>
</evidence>
<dbReference type="SUPFAM" id="SSF53649">
    <property type="entry name" value="Alkaline phosphatase-like"/>
    <property type="match status" value="1"/>
</dbReference>
<dbReference type="GO" id="GO:0016042">
    <property type="term" value="P:lipid catabolic process"/>
    <property type="evidence" value="ECO:0007669"/>
    <property type="project" value="UniProtKB-KW"/>
</dbReference>
<feature type="transmembrane region" description="Helical" evidence="32">
    <location>
        <begin position="491"/>
        <end position="512"/>
    </location>
</feature>
<keyword evidence="32" id="KW-0812">Transmembrane</keyword>
<dbReference type="OrthoDB" id="415411at2759"/>
<comment type="catalytic activity">
    <reaction evidence="24">
        <text>a 1-O-alkyl-sn-glycero-3-phosphocholine + H2O = a 1-O-alkyl-sn-glycerol + phosphocholine + H(+)</text>
        <dbReference type="Rhea" id="RHEA:36083"/>
        <dbReference type="ChEBI" id="CHEBI:15377"/>
        <dbReference type="ChEBI" id="CHEBI:15378"/>
        <dbReference type="ChEBI" id="CHEBI:15850"/>
        <dbReference type="ChEBI" id="CHEBI:30909"/>
        <dbReference type="ChEBI" id="CHEBI:295975"/>
    </reaction>
    <physiologicalReaction direction="left-to-right" evidence="24">
        <dbReference type="Rhea" id="RHEA:36084"/>
    </physiologicalReaction>
</comment>
<dbReference type="GO" id="GO:0005886">
    <property type="term" value="C:plasma membrane"/>
    <property type="evidence" value="ECO:0007669"/>
    <property type="project" value="UniProtKB-SubCell"/>
</dbReference>
<comment type="function">
    <text evidence="20">Choline-specific glycerophosphodiesterase that hydrolyzes glycerophosphocholine (GPC) and lysophosphatidylcholine (LPC) and contributes to supplying choline to the cells. Has a preference for LPC with short (12:0 and 14:0) or polyunsaturated (18:2 and 20:4) fatty acids. In vitro, hydrolyzes only choline-containing lysophospholipids, such as sphingosylphosphorylcholine (SPC), platelet-activating factor (PAF) and lysoPAF, but not other lysophospholipids.</text>
</comment>
<evidence type="ECO:0000256" key="6">
    <source>
        <dbReference type="ARBA" id="ARBA00022553"/>
    </source>
</evidence>
<comment type="catalytic activity">
    <reaction evidence="28">
        <text>sphing-4-enine-phosphocholine + H2O = sphing-4-enine + phosphocholine + H(+)</text>
        <dbReference type="Rhea" id="RHEA:41095"/>
        <dbReference type="ChEBI" id="CHEBI:15377"/>
        <dbReference type="ChEBI" id="CHEBI:15378"/>
        <dbReference type="ChEBI" id="CHEBI:57756"/>
        <dbReference type="ChEBI" id="CHEBI:58906"/>
        <dbReference type="ChEBI" id="CHEBI:295975"/>
    </reaction>
    <physiologicalReaction direction="left-to-right" evidence="28">
        <dbReference type="Rhea" id="RHEA:41096"/>
    </physiologicalReaction>
</comment>
<keyword evidence="6" id="KW-0597">Phosphoprotein</keyword>
<keyword evidence="13" id="KW-0443">Lipid metabolism</keyword>
<dbReference type="AlphaFoldDB" id="A0A1S3JYM2"/>
<dbReference type="KEGG" id="lak:106177038"/>
<protein>
    <recommendedName>
        <fullName evidence="4">glycerophosphocholine cholinephosphodiesterase</fullName>
        <ecNumber evidence="4">3.1.4.38</ecNumber>
    </recommendedName>
    <alternativeName>
        <fullName evidence="19">Choline-specific glycerophosphodiester phosphodiesterase</fullName>
    </alternativeName>
    <alternativeName>
        <fullName evidence="18">Ectonucleotide pyrophosphatase/phosphodiesterase family member 6</fullName>
    </alternativeName>
</protein>
<dbReference type="STRING" id="7574.A0A1S3JYM2"/>
<name>A0A1S3JYM2_LINAN</name>
<evidence type="ECO:0000256" key="32">
    <source>
        <dbReference type="SAM" id="Phobius"/>
    </source>
</evidence>
<dbReference type="CDD" id="cd16018">
    <property type="entry name" value="Enpp"/>
    <property type="match status" value="1"/>
</dbReference>
<reference evidence="34" key="1">
    <citation type="submission" date="2025-08" db="UniProtKB">
        <authorList>
            <consortium name="RefSeq"/>
        </authorList>
    </citation>
    <scope>IDENTIFICATION</scope>
    <source>
        <tissue evidence="34">Gonads</tissue>
    </source>
</reference>
<dbReference type="InParanoid" id="A0A1S3JYM2"/>
<keyword evidence="16" id="KW-0325">Glycoprotein</keyword>
<evidence type="ECO:0000256" key="3">
    <source>
        <dbReference type="ARBA" id="ARBA00010594"/>
    </source>
</evidence>
<keyword evidence="10" id="KW-0378">Hydrolase</keyword>
<dbReference type="GO" id="GO:0047390">
    <property type="term" value="F:glycerophosphocholine cholinephosphodiesterase activity"/>
    <property type="evidence" value="ECO:0007669"/>
    <property type="project" value="UniProtKB-EC"/>
</dbReference>
<dbReference type="Gene3D" id="3.30.1360.180">
    <property type="match status" value="1"/>
</dbReference>
<dbReference type="Proteomes" id="UP000085678">
    <property type="component" value="Unplaced"/>
</dbReference>
<dbReference type="PANTHER" id="PTHR10151:SF66">
    <property type="entry name" value="GLYCEROPHOSPHOCHOLINE CHOLINEPHOSPHODIESTERASE ENPP6"/>
    <property type="match status" value="1"/>
</dbReference>